<dbReference type="SUPFAM" id="SSF51126">
    <property type="entry name" value="Pectin lyase-like"/>
    <property type="match status" value="1"/>
</dbReference>
<evidence type="ECO:0000313" key="12">
    <source>
        <dbReference type="EMBL" id="MCD5314296.1"/>
    </source>
</evidence>
<evidence type="ECO:0000259" key="10">
    <source>
        <dbReference type="Pfam" id="PF04542"/>
    </source>
</evidence>
<evidence type="ECO:0000256" key="5">
    <source>
        <dbReference type="ARBA" id="ARBA00022729"/>
    </source>
</evidence>
<evidence type="ECO:0000256" key="4">
    <source>
        <dbReference type="ARBA" id="ARBA00022723"/>
    </source>
</evidence>
<dbReference type="Gene3D" id="1.10.1740.10">
    <property type="match status" value="1"/>
</dbReference>
<sequence length="712" mass="76398">MDGAGGTGLSPAQSPEPTHSPELAHSPEPARQAQLVREAQAGDRAALEQLVEACLPLIYNIVGRSLKGSSDVDDLVQDTMVGIIHGLPELREAGRFRSWAVTIAYRRLQEHYRRRYRNLLRLPGPREPDFTDVADPGADFAERTVTELALKGQRRELAEAARWLEPNDRQIFSLWWQEVAGELSRAELAAALETSPQHAAVRLQRMRERLDGSRAVLRALSAVPRCPDLGKLVKGWDGQVDSRWRKRLARHTRDCTQCRQYSRDLVRPEALLQGVALITVPAALLAKLSGMLQTGTEATPLGPVSAVMQSLTGKAVVVGGAAVITLGGITYPLWTGSAPPPPAQSIAPLPTAPPPSIIRSPTPEAVSLSVPPTSTTKPPASRSYVGVAAADFYVAPNGSDDAAGTRSDPFASLNKAAAEIEPGQTIAMRGGTYRPSEPIEIRTSGTERQRITLSAYRDEIPVIDFGGIPSEEWGITQTGDFWTVRSLEFRNAPSHAYVCDSCNDNDFRRLVARNNAGLGLLLRGEGTSRNEVVDSDFSGGHGGLGIMYGDGLGNQVRGVRTYDNDKDGVDLGGFTSPVAVRESWSFRNGNGFTLGGGGTELKVAHVLSGNSAWDNSGIGFNEEGNSGSPELTGNTAFGNDVTGFYLPTASAVLSRNIAVANKDDAALSPTAQETENIWDAGTSVFVSVDPSGAEGERRKNGRLPVTHFLERF</sequence>
<feature type="domain" description="RNA polymerase sigma-70 region 2" evidence="10">
    <location>
        <begin position="50"/>
        <end position="117"/>
    </location>
</feature>
<dbReference type="NCBIfam" id="TIGR02937">
    <property type="entry name" value="sigma70-ECF"/>
    <property type="match status" value="1"/>
</dbReference>
<dbReference type="SUPFAM" id="SSF88946">
    <property type="entry name" value="Sigma2 domain of RNA polymerase sigma factors"/>
    <property type="match status" value="1"/>
</dbReference>
<dbReference type="RefSeq" id="WP_231446690.1">
    <property type="nucleotide sequence ID" value="NZ_JAJOMB010000015.1"/>
</dbReference>
<dbReference type="Gene3D" id="2.160.20.10">
    <property type="entry name" value="Single-stranded right-handed beta-helix, Pectin lyase-like"/>
    <property type="match status" value="1"/>
</dbReference>
<evidence type="ECO:0000256" key="3">
    <source>
        <dbReference type="ARBA" id="ARBA00022525"/>
    </source>
</evidence>
<dbReference type="InterPro" id="IPR011050">
    <property type="entry name" value="Pectin_lyase_fold/virulence"/>
</dbReference>
<dbReference type="AlphaFoldDB" id="A0A9X1NIB4"/>
<proteinExistence type="inferred from homology"/>
<dbReference type="InterPro" id="IPR039448">
    <property type="entry name" value="Beta_helix"/>
</dbReference>
<dbReference type="InterPro" id="IPR013325">
    <property type="entry name" value="RNA_pol_sigma_r2"/>
</dbReference>
<keyword evidence="13" id="KW-1185">Reference proteome</keyword>
<feature type="region of interest" description="Disordered" evidence="9">
    <location>
        <begin position="1"/>
        <end position="30"/>
    </location>
</feature>
<keyword evidence="3" id="KW-0964">Secreted</keyword>
<dbReference type="Pfam" id="PF13229">
    <property type="entry name" value="Beta_helix"/>
    <property type="match status" value="1"/>
</dbReference>
<evidence type="ECO:0000256" key="6">
    <source>
        <dbReference type="ARBA" id="ARBA00022837"/>
    </source>
</evidence>
<feature type="region of interest" description="Disordered" evidence="9">
    <location>
        <begin position="358"/>
        <end position="381"/>
    </location>
</feature>
<keyword evidence="5" id="KW-0732">Signal</keyword>
<evidence type="ECO:0000256" key="9">
    <source>
        <dbReference type="SAM" id="MobiDB-lite"/>
    </source>
</evidence>
<dbReference type="GO" id="GO:0003700">
    <property type="term" value="F:DNA-binding transcription factor activity"/>
    <property type="evidence" value="ECO:0007669"/>
    <property type="project" value="InterPro"/>
</dbReference>
<dbReference type="GO" id="GO:0006352">
    <property type="term" value="P:DNA-templated transcription initiation"/>
    <property type="evidence" value="ECO:0007669"/>
    <property type="project" value="InterPro"/>
</dbReference>
<dbReference type="Pfam" id="PF04542">
    <property type="entry name" value="Sigma70_r2"/>
    <property type="match status" value="1"/>
</dbReference>
<organism evidence="12 13">
    <name type="scientific">Kineosporia babensis</name>
    <dbReference type="NCBI Taxonomy" id="499548"/>
    <lineage>
        <taxon>Bacteria</taxon>
        <taxon>Bacillati</taxon>
        <taxon>Actinomycetota</taxon>
        <taxon>Actinomycetes</taxon>
        <taxon>Kineosporiales</taxon>
        <taxon>Kineosporiaceae</taxon>
        <taxon>Kineosporia</taxon>
    </lineage>
</organism>
<evidence type="ECO:0000256" key="1">
    <source>
        <dbReference type="ARBA" id="ARBA00001913"/>
    </source>
</evidence>
<keyword evidence="4" id="KW-0479">Metal-binding</keyword>
<dbReference type="InterPro" id="IPR007627">
    <property type="entry name" value="RNA_pol_sigma70_r2"/>
</dbReference>
<comment type="subcellular location">
    <subcellularLocation>
        <location evidence="2">Secreted</location>
    </subcellularLocation>
</comment>
<dbReference type="GO" id="GO:0016837">
    <property type="term" value="F:carbon-oxygen lyase activity, acting on polysaccharides"/>
    <property type="evidence" value="ECO:0007669"/>
    <property type="project" value="TreeGrafter"/>
</dbReference>
<feature type="domain" description="Right handed beta helix" evidence="11">
    <location>
        <begin position="474"/>
        <end position="603"/>
    </location>
</feature>
<comment type="caution">
    <text evidence="12">The sequence shown here is derived from an EMBL/GenBank/DDBJ whole genome shotgun (WGS) entry which is preliminary data.</text>
</comment>
<comment type="similarity">
    <text evidence="8">Belongs to the polysaccharide lyase 9 family.</text>
</comment>
<accession>A0A9X1NIB4</accession>
<dbReference type="Proteomes" id="UP001138997">
    <property type="component" value="Unassembled WGS sequence"/>
</dbReference>
<protein>
    <submittedName>
        <fullName evidence="12">Sigma-70 family RNA polymerase sigma factor</fullName>
    </submittedName>
</protein>
<dbReference type="PANTHER" id="PTHR40088:SF1">
    <property type="entry name" value="PECTATE LYASE PEL9"/>
    <property type="match status" value="1"/>
</dbReference>
<gene>
    <name evidence="12" type="ORF">LR394_25620</name>
</gene>
<evidence type="ECO:0000256" key="7">
    <source>
        <dbReference type="ARBA" id="ARBA00023239"/>
    </source>
</evidence>
<evidence type="ECO:0000313" key="13">
    <source>
        <dbReference type="Proteomes" id="UP001138997"/>
    </source>
</evidence>
<evidence type="ECO:0000256" key="2">
    <source>
        <dbReference type="ARBA" id="ARBA00004613"/>
    </source>
</evidence>
<comment type="cofactor">
    <cofactor evidence="1">
        <name>Ca(2+)</name>
        <dbReference type="ChEBI" id="CHEBI:29108"/>
    </cofactor>
</comment>
<keyword evidence="6" id="KW-0106">Calcium</keyword>
<dbReference type="InterPro" id="IPR014284">
    <property type="entry name" value="RNA_pol_sigma-70_dom"/>
</dbReference>
<evidence type="ECO:0000256" key="8">
    <source>
        <dbReference type="ARBA" id="ARBA00038263"/>
    </source>
</evidence>
<dbReference type="InterPro" id="IPR006626">
    <property type="entry name" value="PbH1"/>
</dbReference>
<evidence type="ECO:0000259" key="11">
    <source>
        <dbReference type="Pfam" id="PF13229"/>
    </source>
</evidence>
<dbReference type="GO" id="GO:0046872">
    <property type="term" value="F:metal ion binding"/>
    <property type="evidence" value="ECO:0007669"/>
    <property type="project" value="UniProtKB-KW"/>
</dbReference>
<dbReference type="EMBL" id="JAJOMB010000015">
    <property type="protein sequence ID" value="MCD5314296.1"/>
    <property type="molecule type" value="Genomic_DNA"/>
</dbReference>
<keyword evidence="7" id="KW-0456">Lyase</keyword>
<dbReference type="SMART" id="SM00710">
    <property type="entry name" value="PbH1"/>
    <property type="match status" value="4"/>
</dbReference>
<dbReference type="InterPro" id="IPR012334">
    <property type="entry name" value="Pectin_lyas_fold"/>
</dbReference>
<dbReference type="PANTHER" id="PTHR40088">
    <property type="entry name" value="PECTATE LYASE (EUROFUNG)"/>
    <property type="match status" value="1"/>
</dbReference>
<dbReference type="GO" id="GO:0005576">
    <property type="term" value="C:extracellular region"/>
    <property type="evidence" value="ECO:0007669"/>
    <property type="project" value="UniProtKB-SubCell"/>
</dbReference>
<name>A0A9X1NIB4_9ACTN</name>
<reference evidence="12" key="1">
    <citation type="submission" date="2021-11" db="EMBL/GenBank/DDBJ databases">
        <title>Streptomyces corallinus and Kineosporia corallina sp. nov., two new coral-derived marine actinobacteria.</title>
        <authorList>
            <person name="Buangrab K."/>
            <person name="Sutthacheep M."/>
            <person name="Yeemin T."/>
            <person name="Harunari E."/>
            <person name="Igarashi Y."/>
            <person name="Sripreechasak P."/>
            <person name="Kanchanasin P."/>
            <person name="Tanasupawat S."/>
            <person name="Phongsopitanun W."/>
        </authorList>
    </citation>
    <scope>NUCLEOTIDE SEQUENCE</scope>
    <source>
        <strain evidence="12">JCM 31032</strain>
    </source>
</reference>
<dbReference type="InterPro" id="IPR052052">
    <property type="entry name" value="Polysaccharide_Lyase_9"/>
</dbReference>